<dbReference type="InterPro" id="IPR036291">
    <property type="entry name" value="NAD(P)-bd_dom_sf"/>
</dbReference>
<dbReference type="PANTHER" id="PTHR48079:SF6">
    <property type="entry name" value="NAD(P)-BINDING DOMAIN-CONTAINING PROTEIN-RELATED"/>
    <property type="match status" value="1"/>
</dbReference>
<keyword evidence="1" id="KW-1133">Transmembrane helix</keyword>
<organism evidence="2 3">
    <name type="scientific">Cristinia sonorae</name>
    <dbReference type="NCBI Taxonomy" id="1940300"/>
    <lineage>
        <taxon>Eukaryota</taxon>
        <taxon>Fungi</taxon>
        <taxon>Dikarya</taxon>
        <taxon>Basidiomycota</taxon>
        <taxon>Agaricomycotina</taxon>
        <taxon>Agaricomycetes</taxon>
        <taxon>Agaricomycetidae</taxon>
        <taxon>Agaricales</taxon>
        <taxon>Pleurotineae</taxon>
        <taxon>Stephanosporaceae</taxon>
        <taxon>Cristinia</taxon>
    </lineage>
</organism>
<evidence type="ECO:0000313" key="3">
    <source>
        <dbReference type="Proteomes" id="UP000813824"/>
    </source>
</evidence>
<comment type="caution">
    <text evidence="2">The sequence shown here is derived from an EMBL/GenBank/DDBJ whole genome shotgun (WGS) entry which is preliminary data.</text>
</comment>
<protein>
    <recommendedName>
        <fullName evidence="4">NAD(P)-binding protein</fullName>
    </recommendedName>
</protein>
<dbReference type="Gene3D" id="3.40.50.720">
    <property type="entry name" value="NAD(P)-binding Rossmann-like Domain"/>
    <property type="match status" value="1"/>
</dbReference>
<feature type="transmembrane region" description="Helical" evidence="1">
    <location>
        <begin position="7"/>
        <end position="25"/>
    </location>
</feature>
<reference evidence="2" key="1">
    <citation type="journal article" date="2021" name="New Phytol.">
        <title>Evolutionary innovations through gain and loss of genes in the ectomycorrhizal Boletales.</title>
        <authorList>
            <person name="Wu G."/>
            <person name="Miyauchi S."/>
            <person name="Morin E."/>
            <person name="Kuo A."/>
            <person name="Drula E."/>
            <person name="Varga T."/>
            <person name="Kohler A."/>
            <person name="Feng B."/>
            <person name="Cao Y."/>
            <person name="Lipzen A."/>
            <person name="Daum C."/>
            <person name="Hundley H."/>
            <person name="Pangilinan J."/>
            <person name="Johnson J."/>
            <person name="Barry K."/>
            <person name="LaButti K."/>
            <person name="Ng V."/>
            <person name="Ahrendt S."/>
            <person name="Min B."/>
            <person name="Choi I.G."/>
            <person name="Park H."/>
            <person name="Plett J.M."/>
            <person name="Magnuson J."/>
            <person name="Spatafora J.W."/>
            <person name="Nagy L.G."/>
            <person name="Henrissat B."/>
            <person name="Grigoriev I.V."/>
            <person name="Yang Z.L."/>
            <person name="Xu J."/>
            <person name="Martin F.M."/>
        </authorList>
    </citation>
    <scope>NUCLEOTIDE SEQUENCE</scope>
    <source>
        <strain evidence="2">KKN 215</strain>
    </source>
</reference>
<gene>
    <name evidence="2" type="ORF">BXZ70DRAFT_1006786</name>
</gene>
<dbReference type="GO" id="GO:0005737">
    <property type="term" value="C:cytoplasm"/>
    <property type="evidence" value="ECO:0007669"/>
    <property type="project" value="TreeGrafter"/>
</dbReference>
<dbReference type="EMBL" id="JAEVFJ010000010">
    <property type="protein sequence ID" value="KAH8102172.1"/>
    <property type="molecule type" value="Genomic_DNA"/>
</dbReference>
<evidence type="ECO:0000313" key="2">
    <source>
        <dbReference type="EMBL" id="KAH8102172.1"/>
    </source>
</evidence>
<proteinExistence type="predicted"/>
<dbReference type="PANTHER" id="PTHR48079">
    <property type="entry name" value="PROTEIN YEEZ"/>
    <property type="match status" value="1"/>
</dbReference>
<dbReference type="Proteomes" id="UP000813824">
    <property type="component" value="Unassembled WGS sequence"/>
</dbReference>
<evidence type="ECO:0008006" key="4">
    <source>
        <dbReference type="Google" id="ProtNLM"/>
    </source>
</evidence>
<keyword evidence="3" id="KW-1185">Reference proteome</keyword>
<keyword evidence="1" id="KW-0812">Transmembrane</keyword>
<evidence type="ECO:0000256" key="1">
    <source>
        <dbReference type="SAM" id="Phobius"/>
    </source>
</evidence>
<dbReference type="OrthoDB" id="10262413at2759"/>
<dbReference type="SUPFAM" id="SSF51735">
    <property type="entry name" value="NAD(P)-binding Rossmann-fold domains"/>
    <property type="match status" value="1"/>
</dbReference>
<sequence length="352" mass="38531">MTTTHKILFLGATGYLGGVVLDILLKHPQAKVLDITLFVTTEAKAKACSALGLKAIHGSWTDLENAAAESSVIFNMASSDILPMTEAVLAGAKRFFDRTRVVPVLIHTSGTAIVMDGAMGKHGTNRIYDDVADEEYLANLPIEVFHRPVDIAITEAHKAGYLKAYIVAPPLIWGLAKGILVDAGISNPVTTVLLVMSRFCIRRGTFGFVGEFANILSTIEVHDLARLFITLFDATVIEKRDVACGPVYYFASNGDVVAKEFFSKLAEALYKHGALKSGEITQYTEEEIKQYPVLPGFAVNTRVTATRSRSLGWKPVRTENDLLSDVEEQVRVMLSQKDDTFGASWGRWDTSN</sequence>
<keyword evidence="1" id="KW-0472">Membrane</keyword>
<dbReference type="GO" id="GO:0004029">
    <property type="term" value="F:aldehyde dehydrogenase (NAD+) activity"/>
    <property type="evidence" value="ECO:0007669"/>
    <property type="project" value="TreeGrafter"/>
</dbReference>
<dbReference type="InterPro" id="IPR051783">
    <property type="entry name" value="NAD(P)-dependent_oxidoreduct"/>
</dbReference>
<dbReference type="AlphaFoldDB" id="A0A8K0URC9"/>
<name>A0A8K0URC9_9AGAR</name>
<accession>A0A8K0URC9</accession>